<dbReference type="RefSeq" id="WP_038676175.1">
    <property type="nucleotide sequence ID" value="NZ_BJMC01000025.1"/>
</dbReference>
<dbReference type="AlphaFoldDB" id="A0A0J9YH39"/>
<evidence type="ECO:0000313" key="1">
    <source>
        <dbReference type="EMBL" id="AIY15802.1"/>
    </source>
</evidence>
<dbReference type="OrthoDB" id="122286at2"/>
<dbReference type="GeneID" id="96607708"/>
<name>A0A0J9YH39_NOCSI</name>
<proteinExistence type="predicted"/>
<sequence length="193" mass="21796">MTAQIVEDVYRREQVEGIWSRKHPPSKAPCRLIATKPQDGVDYTLPAARISTRWKLYTAGVWSGRSVGFEYAKWQLVQITEHHIEQGLEMPDRAAEALMLHHLRSLVQPGTLYPTMSVEDGDVIAEWRVGEYGLELLTTASSARWTLRRRGVRISRSTSMLGLKTLLTSFTAAADELNPDWPALFPQAAQHAR</sequence>
<evidence type="ECO:0000313" key="2">
    <source>
        <dbReference type="Proteomes" id="UP000030300"/>
    </source>
</evidence>
<dbReference type="KEGG" id="psim:KR76_01715"/>
<reference evidence="1 2" key="1">
    <citation type="journal article" date="2015" name="Genome Announc.">
        <title>Complete Genome Sequence of Steroid-Transforming Nocardioides simplex VKM Ac-2033D.</title>
        <authorList>
            <person name="Shtratnikova V.Y."/>
            <person name="Schelkunov M.I."/>
            <person name="Pekov Y.A."/>
            <person name="Fokina V.V."/>
            <person name="Logacheva M.D."/>
            <person name="Sokolov S.L."/>
            <person name="Bragin E.Y."/>
            <person name="Ashapkin V.V."/>
            <person name="Donova M.V."/>
        </authorList>
    </citation>
    <scope>NUCLEOTIDE SEQUENCE [LARGE SCALE GENOMIC DNA]</scope>
    <source>
        <strain evidence="1 2">VKM Ac-2033D</strain>
    </source>
</reference>
<dbReference type="EMBL" id="CP009896">
    <property type="protein sequence ID" value="AIY15802.1"/>
    <property type="molecule type" value="Genomic_DNA"/>
</dbReference>
<dbReference type="Proteomes" id="UP000030300">
    <property type="component" value="Chromosome"/>
</dbReference>
<organism evidence="1 2">
    <name type="scientific">Nocardioides simplex</name>
    <name type="common">Arthrobacter simplex</name>
    <dbReference type="NCBI Taxonomy" id="2045"/>
    <lineage>
        <taxon>Bacteria</taxon>
        <taxon>Bacillati</taxon>
        <taxon>Actinomycetota</taxon>
        <taxon>Actinomycetes</taxon>
        <taxon>Propionibacteriales</taxon>
        <taxon>Nocardioidaceae</taxon>
        <taxon>Pimelobacter</taxon>
    </lineage>
</organism>
<keyword evidence="2" id="KW-1185">Reference proteome</keyword>
<accession>A0A0J9YH39</accession>
<protein>
    <submittedName>
        <fullName evidence="1">Uncharacterized protein</fullName>
    </submittedName>
</protein>
<dbReference type="STRING" id="2045.KR76_01715"/>
<gene>
    <name evidence="1" type="ORF">KR76_01715</name>
</gene>